<proteinExistence type="predicted"/>
<accession>A0ABY6IK35</accession>
<gene>
    <name evidence="1" type="ORF">OF122_12975</name>
</gene>
<dbReference type="EMBL" id="CP107716">
    <property type="protein sequence ID" value="UYQ70971.1"/>
    <property type="molecule type" value="Genomic_DNA"/>
</dbReference>
<dbReference type="RefSeq" id="WP_264224635.1">
    <property type="nucleotide sequence ID" value="NZ_CP107716.1"/>
</dbReference>
<reference evidence="1" key="1">
    <citation type="submission" date="2022-10" db="EMBL/GenBank/DDBJ databases">
        <title>YIM 151497 complete genome.</title>
        <authorList>
            <person name="Chen X."/>
        </authorList>
    </citation>
    <scope>NUCLEOTIDE SEQUENCE</scope>
    <source>
        <strain evidence="1">YIM 151497</strain>
    </source>
</reference>
<dbReference type="Proteomes" id="UP001163882">
    <property type="component" value="Chromosome"/>
</dbReference>
<evidence type="ECO:0000313" key="1">
    <source>
        <dbReference type="EMBL" id="UYQ70971.1"/>
    </source>
</evidence>
<sequence length="144" mass="15868">MSNDAPNEKEQLQAEARSLGIDVNDEWDVPVLKRKITMARNDNDGKAGAPKDSGLVSMILKRNYVPMGKFEIVGHHRKEVTEKNASGQIIVKSPAEFVTGEMAPPPMPGVGFERKVWAGTTIKLPVEEARRARDLGIAERGFDD</sequence>
<evidence type="ECO:0000313" key="2">
    <source>
        <dbReference type="Proteomes" id="UP001163882"/>
    </source>
</evidence>
<protein>
    <submittedName>
        <fullName evidence="1">Uncharacterized protein</fullName>
    </submittedName>
</protein>
<organism evidence="1 2">
    <name type="scientific">Pelagibacterium flavum</name>
    <dbReference type="NCBI Taxonomy" id="2984530"/>
    <lineage>
        <taxon>Bacteria</taxon>
        <taxon>Pseudomonadati</taxon>
        <taxon>Pseudomonadota</taxon>
        <taxon>Alphaproteobacteria</taxon>
        <taxon>Hyphomicrobiales</taxon>
        <taxon>Devosiaceae</taxon>
        <taxon>Pelagibacterium</taxon>
    </lineage>
</organism>
<name>A0ABY6IK35_9HYPH</name>
<keyword evidence="2" id="KW-1185">Reference proteome</keyword>